<evidence type="ECO:0000313" key="2">
    <source>
        <dbReference type="EMBL" id="KAG5464244.1"/>
    </source>
</evidence>
<evidence type="ECO:0000256" key="1">
    <source>
        <dbReference type="SAM" id="MobiDB-lite"/>
    </source>
</evidence>
<dbReference type="EMBL" id="JAFEUZ010000036">
    <property type="protein sequence ID" value="KAG5464244.1"/>
    <property type="molecule type" value="Genomic_DNA"/>
</dbReference>
<keyword evidence="3" id="KW-1185">Reference proteome</keyword>
<dbReference type="GeneID" id="92510588"/>
<feature type="compositionally biased region" description="Basic residues" evidence="1">
    <location>
        <begin position="49"/>
        <end position="58"/>
    </location>
</feature>
<feature type="region of interest" description="Disordered" evidence="1">
    <location>
        <begin position="393"/>
        <end position="415"/>
    </location>
</feature>
<protein>
    <submittedName>
        <fullName evidence="2">Uncharacterized protein</fullName>
    </submittedName>
</protein>
<evidence type="ECO:0000313" key="3">
    <source>
        <dbReference type="Proteomes" id="UP000673552"/>
    </source>
</evidence>
<dbReference type="OrthoDB" id="266361at2759"/>
<feature type="compositionally biased region" description="Low complexity" evidence="1">
    <location>
        <begin position="483"/>
        <end position="498"/>
    </location>
</feature>
<comment type="caution">
    <text evidence="2">The sequence shown here is derived from an EMBL/GenBank/DDBJ whole genome shotgun (WGS) entry which is preliminary data.</text>
</comment>
<feature type="region of interest" description="Disordered" evidence="1">
    <location>
        <begin position="659"/>
        <end position="678"/>
    </location>
</feature>
<dbReference type="Proteomes" id="UP000673552">
    <property type="component" value="Chromosome 36"/>
</dbReference>
<reference evidence="2 3" key="1">
    <citation type="submission" date="2021-03" db="EMBL/GenBank/DDBJ databases">
        <title>Leishmania (Mundinia) martiniquensis Genome sequencing and assembly.</title>
        <authorList>
            <person name="Almutairi H."/>
            <person name="Gatherer D."/>
        </authorList>
    </citation>
    <scope>NUCLEOTIDE SEQUENCE [LARGE SCALE GENOMIC DNA]</scope>
    <source>
        <strain evidence="2">LSCM1</strain>
    </source>
</reference>
<name>A0A836G2S2_9TRYP</name>
<gene>
    <name evidence="2" type="ORF">LSCM1_00425</name>
</gene>
<feature type="region of interest" description="Disordered" evidence="1">
    <location>
        <begin position="482"/>
        <end position="532"/>
    </location>
</feature>
<feature type="region of interest" description="Disordered" evidence="1">
    <location>
        <begin position="921"/>
        <end position="986"/>
    </location>
</feature>
<feature type="region of interest" description="Disordered" evidence="1">
    <location>
        <begin position="314"/>
        <end position="378"/>
    </location>
</feature>
<proteinExistence type="predicted"/>
<feature type="compositionally biased region" description="Basic and acidic residues" evidence="1">
    <location>
        <begin position="659"/>
        <end position="670"/>
    </location>
</feature>
<feature type="compositionally biased region" description="Low complexity" evidence="1">
    <location>
        <begin position="34"/>
        <end position="46"/>
    </location>
</feature>
<feature type="compositionally biased region" description="Acidic residues" evidence="1">
    <location>
        <begin position="935"/>
        <end position="949"/>
    </location>
</feature>
<feature type="compositionally biased region" description="Basic residues" evidence="1">
    <location>
        <begin position="353"/>
        <end position="371"/>
    </location>
</feature>
<sequence>MPRSSCRPSTGQHSGTPAAPQSTPAPGSHACVNTGGSASLSATSALPTRAKHRGRGRPRTSPGRRSCADPLRPHLAPDKPGSASHEVSPTSAASSPPGSHPAFNAISIADSETAARHREAAPGTKTLGGEVAVPAQLPSPLSLSPLRVPISSSPMTAAPSLATSAPVGAVQGGRETVTFASHVPSHASMWMAASTSESKAAGVASRAKFSAEPLLPSMAACMAACFGWRLKRCSVVDEDKIMLVLQHQAVPVVRVTIESTGSAFAQACSASSGMEPGAVLVNGTLMSFSQCAAYLHELTHALFKLSGISQSGPLTDHVPAKEESAAAPDLEPVLSPSAREPSQLSPTAQVKATQRRAAKRVRSRSPSRHPHLTASVPRAAAFLPGATVRSLTEAPAAAAGDDGKASKGESQPDASPMTCISALTLAPLAAPPPAFTAAADVQVKAVKPLFGAPPKRGKQASGEDTKSLGAVAALVAEMEGSELSPALPRAPPASRTSPGKFSTASKGAASSVDKGPGSKQPPTSSTVFASPIMRQRRALVPTTATAASAAGSVSPSAGVHHASSASPSPPHVALRIGTFTMPYAFRHASTAPFAADAAPENFDVTSASKALPCSLWCDSAGWSTDSSRLWLAHTHAVSRTFECMPVPCFSELVPTMTTEKHGDEGAERQKSSALASAPTSSSLMDTAAAGALVRMTLWWRWRERSSIWTMMEDSLRIAVGSGHLRGDALEAGVQALQAGEEEQRQYNGIDAGADENGGVRGLLCERTASSMGHASHGEERKQTPSFPTCPPHALLPVSGKAVIEAQHRIADTEEDRAQEESAHGPRYVACAGGISYADRIVIDHTYSTRGSYVVAPPSMTERTAAAPRRFLTLKRNPQEDLHYHVYKRFMPTDMRVAMAAETQTVRPCSVALVQEHSAGPSAAYHLDRDHSGGEGGDEDEEERDDGGDEAGERKAVSSPTAVQVTPRSPAATKVTGAGGGGPYTDMDYVLRYRPAIRRIPMPDVESRYGP</sequence>
<feature type="compositionally biased region" description="Polar residues" evidence="1">
    <location>
        <begin position="1"/>
        <end position="25"/>
    </location>
</feature>
<organism evidence="2 3">
    <name type="scientific">Leishmania martiniquensis</name>
    <dbReference type="NCBI Taxonomy" id="1580590"/>
    <lineage>
        <taxon>Eukaryota</taxon>
        <taxon>Discoba</taxon>
        <taxon>Euglenozoa</taxon>
        <taxon>Kinetoplastea</taxon>
        <taxon>Metakinetoplastina</taxon>
        <taxon>Trypanosomatida</taxon>
        <taxon>Trypanosomatidae</taxon>
        <taxon>Leishmaniinae</taxon>
        <taxon>Leishmania</taxon>
    </lineage>
</organism>
<dbReference type="AlphaFoldDB" id="A0A836G2S2"/>
<accession>A0A836G2S2</accession>
<feature type="region of interest" description="Disordered" evidence="1">
    <location>
        <begin position="1"/>
        <end position="104"/>
    </location>
</feature>
<dbReference type="KEGG" id="lmat:92510588"/>
<feature type="compositionally biased region" description="Polar residues" evidence="1">
    <location>
        <begin position="340"/>
        <end position="352"/>
    </location>
</feature>
<feature type="compositionally biased region" description="Polar residues" evidence="1">
    <location>
        <begin position="957"/>
        <end position="966"/>
    </location>
</feature>
<feature type="compositionally biased region" description="Low complexity" evidence="1">
    <location>
        <begin position="88"/>
        <end position="102"/>
    </location>
</feature>
<dbReference type="RefSeq" id="XP_067174181.1">
    <property type="nucleotide sequence ID" value="XM_067318076.1"/>
</dbReference>